<organism evidence="2 3">
    <name type="scientific">Hydrogenophaga bisanensis</name>
    <dbReference type="NCBI Taxonomy" id="439611"/>
    <lineage>
        <taxon>Bacteria</taxon>
        <taxon>Pseudomonadati</taxon>
        <taxon>Pseudomonadota</taxon>
        <taxon>Betaproteobacteria</taxon>
        <taxon>Burkholderiales</taxon>
        <taxon>Comamonadaceae</taxon>
        <taxon>Hydrogenophaga</taxon>
    </lineage>
</organism>
<keyword evidence="3" id="KW-1185">Reference proteome</keyword>
<name>A0ABW2R5N0_9BURK</name>
<evidence type="ECO:0008006" key="4">
    <source>
        <dbReference type="Google" id="ProtNLM"/>
    </source>
</evidence>
<feature type="transmembrane region" description="Helical" evidence="1">
    <location>
        <begin position="89"/>
        <end position="107"/>
    </location>
</feature>
<comment type="caution">
    <text evidence="2">The sequence shown here is derived from an EMBL/GenBank/DDBJ whole genome shotgun (WGS) entry which is preliminary data.</text>
</comment>
<feature type="transmembrane region" description="Helical" evidence="1">
    <location>
        <begin position="65"/>
        <end position="83"/>
    </location>
</feature>
<feature type="transmembrane region" description="Helical" evidence="1">
    <location>
        <begin position="143"/>
        <end position="162"/>
    </location>
</feature>
<feature type="transmembrane region" description="Helical" evidence="1">
    <location>
        <begin position="168"/>
        <end position="190"/>
    </location>
</feature>
<keyword evidence="1" id="KW-1133">Transmembrane helix</keyword>
<proteinExistence type="predicted"/>
<dbReference type="Proteomes" id="UP001596495">
    <property type="component" value="Unassembled WGS sequence"/>
</dbReference>
<feature type="transmembrane region" description="Helical" evidence="1">
    <location>
        <begin position="41"/>
        <end position="58"/>
    </location>
</feature>
<evidence type="ECO:0000313" key="3">
    <source>
        <dbReference type="Proteomes" id="UP001596495"/>
    </source>
</evidence>
<dbReference type="RefSeq" id="WP_382253324.1">
    <property type="nucleotide sequence ID" value="NZ_JBHTBX010000001.1"/>
</dbReference>
<evidence type="ECO:0000313" key="2">
    <source>
        <dbReference type="EMBL" id="MFC7433211.1"/>
    </source>
</evidence>
<sequence>MSDSGGSAAWRTVLAVLLVVGWAVSAHLASAGIGPADLHTVVAVAPLVAAALIAAWHSPWRFPSTVLLALVSIGALAWGWTWLSSHVAWLYYLQHLGTHLALAAWFGRSLASGREPVVTAMARMIFGDTLSERKRGYTRGVTLAWALFLLGNALVSTLLFAFAPQEIWSVHANLLTGPLIGAFFLAEMLVRRVALPPQERPALGDIVRAYRARSGSADLSSKPGAKT</sequence>
<dbReference type="EMBL" id="JBHTBX010000001">
    <property type="protein sequence ID" value="MFC7433211.1"/>
    <property type="molecule type" value="Genomic_DNA"/>
</dbReference>
<accession>A0ABW2R5N0</accession>
<keyword evidence="1" id="KW-0812">Transmembrane</keyword>
<reference evidence="3" key="1">
    <citation type="journal article" date="2019" name="Int. J. Syst. Evol. Microbiol.">
        <title>The Global Catalogue of Microorganisms (GCM) 10K type strain sequencing project: providing services to taxonomists for standard genome sequencing and annotation.</title>
        <authorList>
            <consortium name="The Broad Institute Genomics Platform"/>
            <consortium name="The Broad Institute Genome Sequencing Center for Infectious Disease"/>
            <person name="Wu L."/>
            <person name="Ma J."/>
        </authorList>
    </citation>
    <scope>NUCLEOTIDE SEQUENCE [LARGE SCALE GENOMIC DNA]</scope>
    <source>
        <strain evidence="3">CCUG 54518</strain>
    </source>
</reference>
<keyword evidence="1" id="KW-0472">Membrane</keyword>
<gene>
    <name evidence="2" type="ORF">ACFQNJ_01655</name>
</gene>
<protein>
    <recommendedName>
        <fullName evidence="4">Transmembrane protein</fullName>
    </recommendedName>
</protein>
<evidence type="ECO:0000256" key="1">
    <source>
        <dbReference type="SAM" id="Phobius"/>
    </source>
</evidence>